<feature type="domain" description="Phospholipase D-like" evidence="1">
    <location>
        <begin position="72"/>
        <end position="169"/>
    </location>
</feature>
<dbReference type="InterPro" id="IPR025202">
    <property type="entry name" value="PLD-like_dom"/>
</dbReference>
<evidence type="ECO:0000259" key="1">
    <source>
        <dbReference type="Pfam" id="PF13091"/>
    </source>
</evidence>
<dbReference type="AlphaFoldDB" id="A0A4Q9GWW6"/>
<reference evidence="2 3" key="1">
    <citation type="submission" date="2019-02" db="EMBL/GenBank/DDBJ databases">
        <title>Aquabacterium sp. strain KMB7.</title>
        <authorList>
            <person name="Chen W.-M."/>
        </authorList>
    </citation>
    <scope>NUCLEOTIDE SEQUENCE [LARGE SCALE GENOMIC DNA]</scope>
    <source>
        <strain evidence="2 3">KMB7</strain>
    </source>
</reference>
<gene>
    <name evidence="2" type="ORF">EYS42_12805</name>
</gene>
<organism evidence="2 3">
    <name type="scientific">Aquabacterium lacunae</name>
    <dbReference type="NCBI Taxonomy" id="2528630"/>
    <lineage>
        <taxon>Bacteria</taxon>
        <taxon>Pseudomonadati</taxon>
        <taxon>Pseudomonadota</taxon>
        <taxon>Betaproteobacteria</taxon>
        <taxon>Burkholderiales</taxon>
        <taxon>Aquabacterium</taxon>
    </lineage>
</organism>
<evidence type="ECO:0000313" key="3">
    <source>
        <dbReference type="Proteomes" id="UP000292120"/>
    </source>
</evidence>
<evidence type="ECO:0000313" key="2">
    <source>
        <dbReference type="EMBL" id="TBO29284.1"/>
    </source>
</evidence>
<dbReference type="Gene3D" id="3.30.870.10">
    <property type="entry name" value="Endonuclease Chain A"/>
    <property type="match status" value="1"/>
</dbReference>
<proteinExistence type="predicted"/>
<comment type="caution">
    <text evidence="2">The sequence shown here is derived from an EMBL/GenBank/DDBJ whole genome shotgun (WGS) entry which is preliminary data.</text>
</comment>
<accession>A0A4Q9GWW6</accession>
<dbReference type="OrthoDB" id="8441577at2"/>
<sequence length="177" mass="20005">MPYPYPSRDLHGPAQTRGVRDLFQTLFAAELISPSRKLWLCFAWISDVEVLDNAGRRFAAIEPDWPAGPIKLSQVLGALLARGTHIRLVIRDHVHNGYFVARLQALKERFGDQLRWIVEKDFHAKGLLGDDYFLSGSMNLTLSGISVNGEHLVLRTDPAAIAEQAEQLEFQWEGRLK</sequence>
<dbReference type="Pfam" id="PF13091">
    <property type="entry name" value="PLDc_2"/>
    <property type="match status" value="1"/>
</dbReference>
<dbReference type="EMBL" id="SIXI01000005">
    <property type="protein sequence ID" value="TBO29284.1"/>
    <property type="molecule type" value="Genomic_DNA"/>
</dbReference>
<dbReference type="NCBIfam" id="NF041068">
    <property type="entry name" value="DpdK"/>
    <property type="match status" value="1"/>
</dbReference>
<name>A0A4Q9GWW6_9BURK</name>
<protein>
    <recommendedName>
        <fullName evidence="1">Phospholipase D-like domain-containing protein</fullName>
    </recommendedName>
</protein>
<dbReference type="SUPFAM" id="SSF56024">
    <property type="entry name" value="Phospholipase D/nuclease"/>
    <property type="match status" value="1"/>
</dbReference>
<keyword evidence="3" id="KW-1185">Reference proteome</keyword>
<dbReference type="RefSeq" id="WP_130968580.1">
    <property type="nucleotide sequence ID" value="NZ_SIXI01000005.1"/>
</dbReference>
<dbReference type="Proteomes" id="UP000292120">
    <property type="component" value="Unassembled WGS sequence"/>
</dbReference>